<dbReference type="RefSeq" id="WP_163285859.1">
    <property type="nucleotide sequence ID" value="NZ_JAAGVY010000026.1"/>
</dbReference>
<dbReference type="AlphaFoldDB" id="A0A7K3WUW9"/>
<dbReference type="EMBL" id="JAAGVY010000026">
    <property type="protein sequence ID" value="NEN24465.1"/>
    <property type="molecule type" value="Genomic_DNA"/>
</dbReference>
<feature type="signal peptide" evidence="1">
    <location>
        <begin position="1"/>
        <end position="22"/>
    </location>
</feature>
<evidence type="ECO:0000313" key="2">
    <source>
        <dbReference type="EMBL" id="NEN24465.1"/>
    </source>
</evidence>
<evidence type="ECO:0000313" key="3">
    <source>
        <dbReference type="Proteomes" id="UP000486602"/>
    </source>
</evidence>
<dbReference type="Proteomes" id="UP000486602">
    <property type="component" value="Unassembled WGS sequence"/>
</dbReference>
<feature type="chain" id="PRO_5029519739" description="Cytochrome c" evidence="1">
    <location>
        <begin position="23"/>
        <end position="147"/>
    </location>
</feature>
<keyword evidence="3" id="KW-1185">Reference proteome</keyword>
<protein>
    <recommendedName>
        <fullName evidence="4">Cytochrome c</fullName>
    </recommendedName>
</protein>
<name>A0A7K3WUW9_9FLAO</name>
<comment type="caution">
    <text evidence="2">The sequence shown here is derived from an EMBL/GenBank/DDBJ whole genome shotgun (WGS) entry which is preliminary data.</text>
</comment>
<accession>A0A7K3WUW9</accession>
<evidence type="ECO:0008006" key="4">
    <source>
        <dbReference type="Google" id="ProtNLM"/>
    </source>
</evidence>
<evidence type="ECO:0000256" key="1">
    <source>
        <dbReference type="SAM" id="SignalP"/>
    </source>
</evidence>
<keyword evidence="1" id="KW-0732">Signal</keyword>
<proteinExistence type="predicted"/>
<organism evidence="2 3">
    <name type="scientific">Cryomorpha ignava</name>
    <dbReference type="NCBI Taxonomy" id="101383"/>
    <lineage>
        <taxon>Bacteria</taxon>
        <taxon>Pseudomonadati</taxon>
        <taxon>Bacteroidota</taxon>
        <taxon>Flavobacteriia</taxon>
        <taxon>Flavobacteriales</taxon>
        <taxon>Cryomorphaceae</taxon>
        <taxon>Cryomorpha</taxon>
    </lineage>
</organism>
<sequence length="147" mass="16609">MKRTVILVLIGFLVWACANTDAANTTENKKTELKMAEWSELALLMRDIHKDAKSWRKAIDNGTFEQDSIAIYKLLVESKPTDEDVEGPVFEGFAQNYQMALDSLMLSKNIDLAKAKYNNLVTACITCHQTYCPGPVKTIRKLYFPEG</sequence>
<reference evidence="2 3" key="1">
    <citation type="submission" date="2020-02" db="EMBL/GenBank/DDBJ databases">
        <title>Out from the shadows clarifying the taxonomy of the family Cryomorphaceae and related taxa by utilizing the GTDB taxonomic framework.</title>
        <authorList>
            <person name="Bowman J.P."/>
        </authorList>
    </citation>
    <scope>NUCLEOTIDE SEQUENCE [LARGE SCALE GENOMIC DNA]</scope>
    <source>
        <strain evidence="2 3">QSSC 1-22</strain>
    </source>
</reference>
<gene>
    <name evidence="2" type="ORF">G3O08_13220</name>
</gene>